<gene>
    <name evidence="2" type="ORF">BG011_001853</name>
</gene>
<feature type="region of interest" description="Disordered" evidence="1">
    <location>
        <begin position="142"/>
        <end position="170"/>
    </location>
</feature>
<evidence type="ECO:0000313" key="2">
    <source>
        <dbReference type="EMBL" id="KAG0247213.1"/>
    </source>
</evidence>
<dbReference type="EMBL" id="JAAAJA010001524">
    <property type="protein sequence ID" value="KAG0247213.1"/>
    <property type="molecule type" value="Genomic_DNA"/>
</dbReference>
<organism evidence="2 3">
    <name type="scientific">Mortierella polycephala</name>
    <dbReference type="NCBI Taxonomy" id="41804"/>
    <lineage>
        <taxon>Eukaryota</taxon>
        <taxon>Fungi</taxon>
        <taxon>Fungi incertae sedis</taxon>
        <taxon>Mucoromycota</taxon>
        <taxon>Mortierellomycotina</taxon>
        <taxon>Mortierellomycetes</taxon>
        <taxon>Mortierellales</taxon>
        <taxon>Mortierellaceae</taxon>
        <taxon>Mortierella</taxon>
    </lineage>
</organism>
<proteinExistence type="predicted"/>
<evidence type="ECO:0000313" key="3">
    <source>
        <dbReference type="Proteomes" id="UP000726737"/>
    </source>
</evidence>
<accession>A0A9P6PL05</accession>
<feature type="compositionally biased region" description="Polar residues" evidence="1">
    <location>
        <begin position="148"/>
        <end position="162"/>
    </location>
</feature>
<dbReference type="Proteomes" id="UP000726737">
    <property type="component" value="Unassembled WGS sequence"/>
</dbReference>
<reference evidence="2" key="1">
    <citation type="journal article" date="2020" name="Fungal Divers.">
        <title>Resolving the Mortierellaceae phylogeny through synthesis of multi-gene phylogenetics and phylogenomics.</title>
        <authorList>
            <person name="Vandepol N."/>
            <person name="Liber J."/>
            <person name="Desiro A."/>
            <person name="Na H."/>
            <person name="Kennedy M."/>
            <person name="Barry K."/>
            <person name="Grigoriev I.V."/>
            <person name="Miller A.N."/>
            <person name="O'Donnell K."/>
            <person name="Stajich J.E."/>
            <person name="Bonito G."/>
        </authorList>
    </citation>
    <scope>NUCLEOTIDE SEQUENCE</scope>
    <source>
        <strain evidence="2">KOD948</strain>
    </source>
</reference>
<feature type="compositionally biased region" description="Basic and acidic residues" evidence="1">
    <location>
        <begin position="479"/>
        <end position="491"/>
    </location>
</feature>
<dbReference type="AlphaFoldDB" id="A0A9P6PL05"/>
<protein>
    <recommendedName>
        <fullName evidence="4">Gag protein</fullName>
    </recommendedName>
</protein>
<feature type="region of interest" description="Disordered" evidence="1">
    <location>
        <begin position="28"/>
        <end position="68"/>
    </location>
</feature>
<evidence type="ECO:0008006" key="4">
    <source>
        <dbReference type="Google" id="ProtNLM"/>
    </source>
</evidence>
<keyword evidence="3" id="KW-1185">Reference proteome</keyword>
<sequence length="508" mass="56718">MSLRSGKSLQKDATQAIAVVDGAMESMTIAPEGSTQTSMAAGTGDMEVDDDGSQTERHADEEDTVSVEAAREHVKSLGVIFREKTSSKMSLYARMSRNKNGGTDEEKQRYDTISLELDTIREQMVEWNSMIDDLETADKSVTRAAPVSGTNPSPTSLPTGTKTPEDESEIKLSSEFPRYHRRVELHLMPRVDSKVSGPVRTNVRGFLHEFRKTGVLKYGRKKFGGICYRLLSLANLDEKTADAFVVAHDEDPDGVWDWDRCEQTFVDSALTPLEKAAEVDEFAKAGREKTESYKEFFHRLKRLVEVYKVRELPKHADVTQTLRMSIPSLALTVMQIAEIQKMILKFIGMPMPDTTSLDFLMESIPNVYGPDDCTEWRTVIDAARRNRVTKESEDAKVAQQAREKQQHQHKKAAMQTTAVGTAGNGAPTAQQQTNNTYQSKRGGGHGFFNQQRGGRGGRGHPYQRGGYNGESSVVVSTHAVEEKKKEVEDDRIKKVGEMRSILTTTEQK</sequence>
<evidence type="ECO:0000256" key="1">
    <source>
        <dbReference type="SAM" id="MobiDB-lite"/>
    </source>
</evidence>
<comment type="caution">
    <text evidence="2">The sequence shown here is derived from an EMBL/GenBank/DDBJ whole genome shotgun (WGS) entry which is preliminary data.</text>
</comment>
<feature type="compositionally biased region" description="Polar residues" evidence="1">
    <location>
        <begin position="427"/>
        <end position="439"/>
    </location>
</feature>
<feature type="region of interest" description="Disordered" evidence="1">
    <location>
        <begin position="420"/>
        <end position="491"/>
    </location>
</feature>
<name>A0A9P6PL05_9FUNG</name>
<dbReference type="OrthoDB" id="2418706at2759"/>